<keyword evidence="1" id="KW-0812">Transmembrane</keyword>
<feature type="transmembrane region" description="Helical" evidence="1">
    <location>
        <begin position="226"/>
        <end position="254"/>
    </location>
</feature>
<dbReference type="EMBL" id="FUEG01000003">
    <property type="protein sequence ID" value="SJL02423.1"/>
    <property type="molecule type" value="Genomic_DNA"/>
</dbReference>
<reference evidence="3" key="1">
    <citation type="journal article" date="2017" name="Nat. Ecol. Evol.">
        <title>Genome expansion and lineage-specific genetic innovations in the forest pathogenic fungi Armillaria.</title>
        <authorList>
            <person name="Sipos G."/>
            <person name="Prasanna A.N."/>
            <person name="Walter M.C."/>
            <person name="O'Connor E."/>
            <person name="Balint B."/>
            <person name="Krizsan K."/>
            <person name="Kiss B."/>
            <person name="Hess J."/>
            <person name="Varga T."/>
            <person name="Slot J."/>
            <person name="Riley R."/>
            <person name="Boka B."/>
            <person name="Rigling D."/>
            <person name="Barry K."/>
            <person name="Lee J."/>
            <person name="Mihaltcheva S."/>
            <person name="LaButti K."/>
            <person name="Lipzen A."/>
            <person name="Waldron R."/>
            <person name="Moloney N.M."/>
            <person name="Sperisen C."/>
            <person name="Kredics L."/>
            <person name="Vagvoelgyi C."/>
            <person name="Patrignani A."/>
            <person name="Fitzpatrick D."/>
            <person name="Nagy I."/>
            <person name="Doyle S."/>
            <person name="Anderson J.B."/>
            <person name="Grigoriev I.V."/>
            <person name="Gueldener U."/>
            <person name="Muensterkoetter M."/>
            <person name="Nagy L.G."/>
        </authorList>
    </citation>
    <scope>NUCLEOTIDE SEQUENCE [LARGE SCALE GENOMIC DNA]</scope>
    <source>
        <strain evidence="3">C18/9</strain>
    </source>
</reference>
<dbReference type="Proteomes" id="UP000219338">
    <property type="component" value="Unassembled WGS sequence"/>
</dbReference>
<organism evidence="2 3">
    <name type="scientific">Armillaria ostoyae</name>
    <name type="common">Armillaria root rot fungus</name>
    <dbReference type="NCBI Taxonomy" id="47428"/>
    <lineage>
        <taxon>Eukaryota</taxon>
        <taxon>Fungi</taxon>
        <taxon>Dikarya</taxon>
        <taxon>Basidiomycota</taxon>
        <taxon>Agaricomycotina</taxon>
        <taxon>Agaricomycetes</taxon>
        <taxon>Agaricomycetidae</taxon>
        <taxon>Agaricales</taxon>
        <taxon>Marasmiineae</taxon>
        <taxon>Physalacriaceae</taxon>
        <taxon>Armillaria</taxon>
    </lineage>
</organism>
<dbReference type="OrthoDB" id="3259206at2759"/>
<gene>
    <name evidence="2" type="ORF">ARMOST_05750</name>
</gene>
<feature type="transmembrane region" description="Helical" evidence="1">
    <location>
        <begin position="260"/>
        <end position="280"/>
    </location>
</feature>
<evidence type="ECO:0008006" key="4">
    <source>
        <dbReference type="Google" id="ProtNLM"/>
    </source>
</evidence>
<feature type="transmembrane region" description="Helical" evidence="1">
    <location>
        <begin position="48"/>
        <end position="67"/>
    </location>
</feature>
<sequence>MTNTDGLNVLYYTIRLTCQTLVYGMYTILMPICSYVMLRRGLRGKSRILLFCMLVFMFSLSTAYWILSLYHVVLLITTSSVHGVSLDTIASTYGMQQGTLMNSLVLLNYVLTDGVVVWRAWVLCHDEYSKSLILPLVFLCLTFLSVLGTIGLRAAITAISVSQHIVIEHRGLARVLDYCQVTNLVLSLLTNVFSTSVVGIKAWHHRHWVTCELQLRRRNITTAERIFTLLVESGIIYCLSGITVLIATLIRLPYGTLGDVYTPVNIQFAGIYPTIVLLLVSHQGELNETVIFTFQNKSNPQERAPQDVSNLDTIEFGDNPHVNSSFGETETVANVTHNGSMLSHRSQA</sequence>
<dbReference type="OMA" id="CHDEYSK"/>
<evidence type="ECO:0000256" key="1">
    <source>
        <dbReference type="SAM" id="Phobius"/>
    </source>
</evidence>
<keyword evidence="1" id="KW-1133">Transmembrane helix</keyword>
<protein>
    <recommendedName>
        <fullName evidence="4">G-protein coupled receptors family 1 profile domain-containing protein</fullName>
    </recommendedName>
</protein>
<accession>A0A284R120</accession>
<keyword evidence="3" id="KW-1185">Reference proteome</keyword>
<dbReference type="AlphaFoldDB" id="A0A284R120"/>
<feature type="transmembrane region" description="Helical" evidence="1">
    <location>
        <begin position="133"/>
        <end position="156"/>
    </location>
</feature>
<evidence type="ECO:0000313" key="3">
    <source>
        <dbReference type="Proteomes" id="UP000219338"/>
    </source>
</evidence>
<proteinExistence type="predicted"/>
<keyword evidence="1" id="KW-0472">Membrane</keyword>
<evidence type="ECO:0000313" key="2">
    <source>
        <dbReference type="EMBL" id="SJL02423.1"/>
    </source>
</evidence>
<feature type="transmembrane region" description="Helical" evidence="1">
    <location>
        <begin position="100"/>
        <end position="121"/>
    </location>
</feature>
<name>A0A284R120_ARMOS</name>
<feature type="transmembrane region" description="Helical" evidence="1">
    <location>
        <begin position="12"/>
        <end position="36"/>
    </location>
</feature>